<dbReference type="EMBL" id="JBBKAI010000002">
    <property type="protein sequence ID" value="MEJ8661606.1"/>
    <property type="molecule type" value="Genomic_DNA"/>
</dbReference>
<accession>A0ACC6QTJ4</accession>
<gene>
    <name evidence="1" type="ORF">WKI58_34725</name>
</gene>
<proteinExistence type="predicted"/>
<reference evidence="1" key="1">
    <citation type="submission" date="2024-03" db="EMBL/GenBank/DDBJ databases">
        <title>Novel Streptomyces species of biotechnological and ecological value are a feature of Machair soil.</title>
        <authorList>
            <person name="Prole J.R."/>
            <person name="Goodfellow M."/>
            <person name="Allenby N."/>
            <person name="Ward A.C."/>
        </authorList>
    </citation>
    <scope>NUCLEOTIDE SEQUENCE</scope>
    <source>
        <strain evidence="1">MS1.AVA.4</strain>
    </source>
</reference>
<name>A0ACC6QTJ4_9ACTN</name>
<comment type="caution">
    <text evidence="1">The sequence shown here is derived from an EMBL/GenBank/DDBJ whole genome shotgun (WGS) entry which is preliminary data.</text>
</comment>
<keyword evidence="2" id="KW-1185">Reference proteome</keyword>
<evidence type="ECO:0000313" key="1">
    <source>
        <dbReference type="EMBL" id="MEJ8661606.1"/>
    </source>
</evidence>
<dbReference type="Proteomes" id="UP001375539">
    <property type="component" value="Unassembled WGS sequence"/>
</dbReference>
<evidence type="ECO:0000313" key="2">
    <source>
        <dbReference type="Proteomes" id="UP001375539"/>
    </source>
</evidence>
<protein>
    <submittedName>
        <fullName evidence="1">CinA family protein</fullName>
    </submittedName>
</protein>
<sequence>MDPAELLARQLHDALAAAGHTVAVAESLTAGRLGAVLADAPGASRTFRGGVIAYATEVKASVLGVDRGLLAGRGAVDRDVARQMAEGVRRLMGATYGLATTGVAGPGTQDGREVGTLFVAVCGPLGTVVDAPHTDGDHDRGTIHRTAVTAALELLRDQLRPPDRDD</sequence>
<organism evidence="1 2">
    <name type="scientific">Streptomyces pratisoli</name>
    <dbReference type="NCBI Taxonomy" id="3139917"/>
    <lineage>
        <taxon>Bacteria</taxon>
        <taxon>Bacillati</taxon>
        <taxon>Actinomycetota</taxon>
        <taxon>Actinomycetes</taxon>
        <taxon>Kitasatosporales</taxon>
        <taxon>Streptomycetaceae</taxon>
        <taxon>Streptomyces</taxon>
    </lineage>
</organism>